<feature type="region of interest" description="Disordered" evidence="8">
    <location>
        <begin position="22"/>
        <end position="58"/>
    </location>
</feature>
<dbReference type="CDD" id="cd12082">
    <property type="entry name" value="MATE_like"/>
    <property type="match status" value="1"/>
</dbReference>
<comment type="similarity">
    <text evidence="2">Belongs to the multi antimicrobial extrusion (MATE) (TC 2.A.66.1) family.</text>
</comment>
<dbReference type="PANTHER" id="PTHR43549">
    <property type="entry name" value="MULTIDRUG RESISTANCE PROTEIN YPNP-RELATED"/>
    <property type="match status" value="1"/>
</dbReference>
<feature type="transmembrane region" description="Helical" evidence="9">
    <location>
        <begin position="72"/>
        <end position="95"/>
    </location>
</feature>
<feature type="transmembrane region" description="Helical" evidence="9">
    <location>
        <begin position="384"/>
        <end position="408"/>
    </location>
</feature>
<accession>A0A1J4JAK7</accession>
<feature type="compositionally biased region" description="Basic and acidic residues" evidence="8">
    <location>
        <begin position="569"/>
        <end position="579"/>
    </location>
</feature>
<comment type="caution">
    <text evidence="10">The sequence shown here is derived from an EMBL/GenBank/DDBJ whole genome shotgun (WGS) entry which is preliminary data.</text>
</comment>
<gene>
    <name evidence="10" type="ORF">TRFO_10343</name>
</gene>
<evidence type="ECO:0000256" key="9">
    <source>
        <dbReference type="SAM" id="Phobius"/>
    </source>
</evidence>
<dbReference type="VEuPathDB" id="TrichDB:TRFO_10343"/>
<evidence type="ECO:0000256" key="2">
    <source>
        <dbReference type="ARBA" id="ARBA00010199"/>
    </source>
</evidence>
<proteinExistence type="inferred from homology"/>
<feature type="transmembrane region" description="Helical" evidence="9">
    <location>
        <begin position="487"/>
        <end position="510"/>
    </location>
</feature>
<keyword evidence="4" id="KW-1003">Cell membrane</keyword>
<feature type="transmembrane region" description="Helical" evidence="9">
    <location>
        <begin position="224"/>
        <end position="248"/>
    </location>
</feature>
<dbReference type="GeneID" id="94830105"/>
<evidence type="ECO:0000313" key="11">
    <source>
        <dbReference type="Proteomes" id="UP000179807"/>
    </source>
</evidence>
<feature type="region of interest" description="Disordered" evidence="8">
    <location>
        <begin position="525"/>
        <end position="552"/>
    </location>
</feature>
<keyword evidence="7 9" id="KW-0472">Membrane</keyword>
<evidence type="ECO:0000256" key="3">
    <source>
        <dbReference type="ARBA" id="ARBA00022448"/>
    </source>
</evidence>
<keyword evidence="3" id="KW-0813">Transport</keyword>
<feature type="transmembrane region" description="Helical" evidence="9">
    <location>
        <begin position="462"/>
        <end position="481"/>
    </location>
</feature>
<keyword evidence="6 9" id="KW-1133">Transmembrane helix</keyword>
<dbReference type="AlphaFoldDB" id="A0A1J4JAK7"/>
<dbReference type="PANTHER" id="PTHR43549:SF2">
    <property type="entry name" value="MULTIDRUG RESISTANCE PROTEIN NORM-RELATED"/>
    <property type="match status" value="1"/>
</dbReference>
<organism evidence="10 11">
    <name type="scientific">Tritrichomonas foetus</name>
    <dbReference type="NCBI Taxonomy" id="1144522"/>
    <lineage>
        <taxon>Eukaryota</taxon>
        <taxon>Metamonada</taxon>
        <taxon>Parabasalia</taxon>
        <taxon>Tritrichomonadida</taxon>
        <taxon>Tritrichomonadidae</taxon>
        <taxon>Tritrichomonas</taxon>
    </lineage>
</organism>
<dbReference type="GO" id="GO:0015297">
    <property type="term" value="F:antiporter activity"/>
    <property type="evidence" value="ECO:0007669"/>
    <property type="project" value="InterPro"/>
</dbReference>
<comment type="subcellular location">
    <subcellularLocation>
        <location evidence="1">Cell membrane</location>
        <topology evidence="1">Multi-pass membrane protein</topology>
    </subcellularLocation>
</comment>
<dbReference type="OrthoDB" id="2126698at2759"/>
<dbReference type="InterPro" id="IPR002528">
    <property type="entry name" value="MATE_fam"/>
</dbReference>
<protein>
    <submittedName>
        <fullName evidence="10">MatE family protein</fullName>
    </submittedName>
</protein>
<dbReference type="RefSeq" id="XP_068348842.1">
    <property type="nucleotide sequence ID" value="XM_068495401.1"/>
</dbReference>
<dbReference type="GO" id="GO:0005886">
    <property type="term" value="C:plasma membrane"/>
    <property type="evidence" value="ECO:0007669"/>
    <property type="project" value="UniProtKB-SubCell"/>
</dbReference>
<feature type="region of interest" description="Disordered" evidence="8">
    <location>
        <begin position="560"/>
        <end position="579"/>
    </location>
</feature>
<evidence type="ECO:0000256" key="1">
    <source>
        <dbReference type="ARBA" id="ARBA00004651"/>
    </source>
</evidence>
<dbReference type="GO" id="GO:0042910">
    <property type="term" value="F:xenobiotic transmembrane transporter activity"/>
    <property type="evidence" value="ECO:0007669"/>
    <property type="project" value="InterPro"/>
</dbReference>
<evidence type="ECO:0000256" key="6">
    <source>
        <dbReference type="ARBA" id="ARBA00022989"/>
    </source>
</evidence>
<sequence>MKYPNPHHSIFKYSISQKHKKMSELEEPLNKTPLDEEELDQEQPNEIKSTPPAKPGAKNAEERYRLGGRPPLITLAILLVGPFVSQVVNGLYGVISSMWVARALGDIGMAAISLYSNLDMIGRAVGFFMLTAASQRISSLFGENKGDEAGQVICDLFRCCFIGGMIVPAILIPCSRPLAAWFGAEKLTTDMAFNYLTPLNACSCITCVYLMWCGCLQAMGRSLLVGAVQIASLVANMAIFCPLFLLVFKWGTVGAAFATIVSEFIPAFTLTILFFCGKFGVKPDWRGLFRKFSPHTTTALKIGLSQLIMNLSRSIPSIFNRKFMGLCAENRGDTGDDGTFEDAIAGFNAVSRIYAVTDAVRLAVSMGLLPSASFAFTSHRYKRIFTLIFHAVWIDLVWSIATTLLTAFGSRYVAMSISTSENYLRWAAPMLRTANWEAPIAWIRNIIQTTLQALQYGMTSTIYSFFSTFCTYIGGLLILYYTNKYDFVRLMYVFVISSGIAAFVGFFVVFPPLYKIWKERHEDNDEVIPNPKDTKNKAEITPESGEDGIELKDIQLPKSSTEQFVDNIDNNKEEELENK</sequence>
<evidence type="ECO:0000256" key="4">
    <source>
        <dbReference type="ARBA" id="ARBA00022475"/>
    </source>
</evidence>
<feature type="transmembrane region" description="Helical" evidence="9">
    <location>
        <begin position="192"/>
        <end position="212"/>
    </location>
</feature>
<dbReference type="EMBL" id="MLAK01001226">
    <property type="protein sequence ID" value="OHS95705.1"/>
    <property type="molecule type" value="Genomic_DNA"/>
</dbReference>
<dbReference type="InterPro" id="IPR052031">
    <property type="entry name" value="Membrane_Transporter-Flippase"/>
</dbReference>
<feature type="transmembrane region" description="Helical" evidence="9">
    <location>
        <begin position="254"/>
        <end position="276"/>
    </location>
</feature>
<evidence type="ECO:0000313" key="10">
    <source>
        <dbReference type="EMBL" id="OHS95705.1"/>
    </source>
</evidence>
<keyword evidence="5 9" id="KW-0812">Transmembrane</keyword>
<name>A0A1J4JAK7_9EUKA</name>
<feature type="transmembrane region" description="Helical" evidence="9">
    <location>
        <begin position="152"/>
        <end position="172"/>
    </location>
</feature>
<reference evidence="10" key="1">
    <citation type="submission" date="2016-10" db="EMBL/GenBank/DDBJ databases">
        <authorList>
            <person name="Benchimol M."/>
            <person name="Almeida L.G."/>
            <person name="Vasconcelos A.T."/>
            <person name="Perreira-Neves A."/>
            <person name="Rosa I.A."/>
            <person name="Tasca T."/>
            <person name="Bogo M.R."/>
            <person name="de Souza W."/>
        </authorList>
    </citation>
    <scope>NUCLEOTIDE SEQUENCE [LARGE SCALE GENOMIC DNA]</scope>
    <source>
        <strain evidence="10">K</strain>
    </source>
</reference>
<evidence type="ECO:0000256" key="7">
    <source>
        <dbReference type="ARBA" id="ARBA00023136"/>
    </source>
</evidence>
<dbReference type="Pfam" id="PF01554">
    <property type="entry name" value="MatE"/>
    <property type="match status" value="2"/>
</dbReference>
<dbReference type="Proteomes" id="UP000179807">
    <property type="component" value="Unassembled WGS sequence"/>
</dbReference>
<keyword evidence="11" id="KW-1185">Reference proteome</keyword>
<evidence type="ECO:0000256" key="5">
    <source>
        <dbReference type="ARBA" id="ARBA00022692"/>
    </source>
</evidence>
<evidence type="ECO:0000256" key="8">
    <source>
        <dbReference type="SAM" id="MobiDB-lite"/>
    </source>
</evidence>